<evidence type="ECO:0000256" key="4">
    <source>
        <dbReference type="ARBA" id="ARBA00022553"/>
    </source>
</evidence>
<dbReference type="RefSeq" id="WP_076340452.1">
    <property type="nucleotide sequence ID" value="NZ_CAJTMI010000031.1"/>
</dbReference>
<dbReference type="FunFam" id="1.10.287.130:FF:000001">
    <property type="entry name" value="Two-component sensor histidine kinase"/>
    <property type="match status" value="1"/>
</dbReference>
<keyword evidence="5" id="KW-0808">Transferase</keyword>
<dbReference type="CDD" id="cd00082">
    <property type="entry name" value="HisKA"/>
    <property type="match status" value="1"/>
</dbReference>
<keyword evidence="6" id="KW-0418">Kinase</keyword>
<dbReference type="GO" id="GO:0000155">
    <property type="term" value="F:phosphorelay sensor kinase activity"/>
    <property type="evidence" value="ECO:0007669"/>
    <property type="project" value="InterPro"/>
</dbReference>
<gene>
    <name evidence="10" type="ORF">BO225_01105</name>
</gene>
<sequence length="391" mass="45849">MNNNVIKTLRWKLFGFTLGFVALLMLAIFFSICFASYRSNEQEIEQSLEWALELTPLRNHKSPGVPTYTLIYDAWDESYTLFGDERNVLIDKVQLIELAEQAKIDQREKKDDLIYEKHETRRGYITGFVETEMLSEQLHTLIFQCVQSFIFILLLFGTASWFASRWILKPVWIAWEKQKQFVSDASHELKTPLTILKADTQSLLEQEPNNEIFLSLYEETNRMQRLIFRLLELARLESNPKEEKERFDFSSLCQKIILEKEEGLYEQGIELEAKIQDHLFIKANQHDLEDLVLILMDNAQKYTPKEGRIEFNVQKADSNALFSIANPGTLSKEEQEKIFERFYKVDSSRTNSESYGLGLAIAKEISRRNDLNLRVHCDNDQIRFLFEAKLV</sequence>
<feature type="transmembrane region" description="Helical" evidence="8">
    <location>
        <begin position="12"/>
        <end position="37"/>
    </location>
</feature>
<protein>
    <recommendedName>
        <fullName evidence="3">histidine kinase</fullName>
        <ecNumber evidence="3">2.7.13.3</ecNumber>
    </recommendedName>
</protein>
<dbReference type="SMART" id="SM00388">
    <property type="entry name" value="HisKA"/>
    <property type="match status" value="1"/>
</dbReference>
<dbReference type="GO" id="GO:0005886">
    <property type="term" value="C:plasma membrane"/>
    <property type="evidence" value="ECO:0007669"/>
    <property type="project" value="TreeGrafter"/>
</dbReference>
<dbReference type="InterPro" id="IPR036097">
    <property type="entry name" value="HisK_dim/P_sf"/>
</dbReference>
<evidence type="ECO:0000313" key="10">
    <source>
        <dbReference type="EMBL" id="OLU47846.1"/>
    </source>
</evidence>
<evidence type="ECO:0000256" key="5">
    <source>
        <dbReference type="ARBA" id="ARBA00022679"/>
    </source>
</evidence>
<dbReference type="Gene3D" id="1.10.287.130">
    <property type="match status" value="1"/>
</dbReference>
<dbReference type="InterPro" id="IPR005467">
    <property type="entry name" value="His_kinase_dom"/>
</dbReference>
<organism evidence="10 11">
    <name type="scientific">Dubosiella newyorkensis</name>
    <dbReference type="NCBI Taxonomy" id="1862672"/>
    <lineage>
        <taxon>Bacteria</taxon>
        <taxon>Bacillati</taxon>
        <taxon>Bacillota</taxon>
        <taxon>Erysipelotrichia</taxon>
        <taxon>Erysipelotrichales</taxon>
        <taxon>Erysipelotrichaceae</taxon>
        <taxon>Dubosiella</taxon>
    </lineage>
</organism>
<reference evidence="10 11" key="1">
    <citation type="submission" date="2016-11" db="EMBL/GenBank/DDBJ databases">
        <title>Description of two novel members of the family Erysipelotrichaceae: Ileibacterium lipovorans gen. nov., sp. nov. and Dubosiella newyorkensis, gen. nov., sp. nov.</title>
        <authorList>
            <person name="Cox L.M."/>
            <person name="Sohn J."/>
            <person name="Tyrrell K.L."/>
            <person name="Citron D.M."/>
            <person name="Lawson P.A."/>
            <person name="Patel N.B."/>
            <person name="Iizumi T."/>
            <person name="Perez-Perez G.I."/>
            <person name="Goldstein E.J."/>
            <person name="Blaser M.J."/>
        </authorList>
    </citation>
    <scope>NUCLEOTIDE SEQUENCE [LARGE SCALE GENOMIC DNA]</scope>
    <source>
        <strain evidence="10 11">NYU-BL-A4</strain>
    </source>
</reference>
<dbReference type="CDD" id="cd00075">
    <property type="entry name" value="HATPase"/>
    <property type="match status" value="1"/>
</dbReference>
<name>A0A1U7NQD2_9FIRM</name>
<keyword evidence="8" id="KW-0812">Transmembrane</keyword>
<evidence type="ECO:0000256" key="2">
    <source>
        <dbReference type="ARBA" id="ARBA00004370"/>
    </source>
</evidence>
<keyword evidence="8" id="KW-0472">Membrane</keyword>
<dbReference type="PANTHER" id="PTHR45453">
    <property type="entry name" value="PHOSPHATE REGULON SENSOR PROTEIN PHOR"/>
    <property type="match status" value="1"/>
</dbReference>
<dbReference type="SMART" id="SM00387">
    <property type="entry name" value="HATPase_c"/>
    <property type="match status" value="1"/>
</dbReference>
<dbReference type="InterPro" id="IPR036890">
    <property type="entry name" value="HATPase_C_sf"/>
</dbReference>
<dbReference type="AlphaFoldDB" id="A0A1U7NQD2"/>
<evidence type="ECO:0000313" key="11">
    <source>
        <dbReference type="Proteomes" id="UP000186705"/>
    </source>
</evidence>
<evidence type="ECO:0000256" key="6">
    <source>
        <dbReference type="ARBA" id="ARBA00022777"/>
    </source>
</evidence>
<keyword evidence="11" id="KW-1185">Reference proteome</keyword>
<dbReference type="STRING" id="1862672.BO225_01105"/>
<dbReference type="GO" id="GO:0004721">
    <property type="term" value="F:phosphoprotein phosphatase activity"/>
    <property type="evidence" value="ECO:0007669"/>
    <property type="project" value="TreeGrafter"/>
</dbReference>
<dbReference type="InterPro" id="IPR050351">
    <property type="entry name" value="BphY/WalK/GraS-like"/>
</dbReference>
<dbReference type="InterPro" id="IPR003661">
    <property type="entry name" value="HisK_dim/P_dom"/>
</dbReference>
<comment type="catalytic activity">
    <reaction evidence="1">
        <text>ATP + protein L-histidine = ADP + protein N-phospho-L-histidine.</text>
        <dbReference type="EC" id="2.7.13.3"/>
    </reaction>
</comment>
<keyword evidence="7" id="KW-0902">Two-component regulatory system</keyword>
<dbReference type="SUPFAM" id="SSF55874">
    <property type="entry name" value="ATPase domain of HSP90 chaperone/DNA topoisomerase II/histidine kinase"/>
    <property type="match status" value="1"/>
</dbReference>
<keyword evidence="4" id="KW-0597">Phosphoprotein</keyword>
<dbReference type="PANTHER" id="PTHR45453:SF1">
    <property type="entry name" value="PHOSPHATE REGULON SENSOR PROTEIN PHOR"/>
    <property type="match status" value="1"/>
</dbReference>
<feature type="domain" description="Histidine kinase" evidence="9">
    <location>
        <begin position="184"/>
        <end position="391"/>
    </location>
</feature>
<proteinExistence type="predicted"/>
<dbReference type="Gene3D" id="3.30.565.10">
    <property type="entry name" value="Histidine kinase-like ATPase, C-terminal domain"/>
    <property type="match status" value="1"/>
</dbReference>
<evidence type="ECO:0000256" key="8">
    <source>
        <dbReference type="SAM" id="Phobius"/>
    </source>
</evidence>
<dbReference type="SUPFAM" id="SSF47384">
    <property type="entry name" value="Homodimeric domain of signal transducing histidine kinase"/>
    <property type="match status" value="1"/>
</dbReference>
<dbReference type="EMBL" id="MPKA01000034">
    <property type="protein sequence ID" value="OLU47846.1"/>
    <property type="molecule type" value="Genomic_DNA"/>
</dbReference>
<dbReference type="Pfam" id="PF02518">
    <property type="entry name" value="HATPase_c"/>
    <property type="match status" value="1"/>
</dbReference>
<comment type="subcellular location">
    <subcellularLocation>
        <location evidence="2">Membrane</location>
    </subcellularLocation>
</comment>
<dbReference type="PROSITE" id="PS50109">
    <property type="entry name" value="HIS_KIN"/>
    <property type="match status" value="1"/>
</dbReference>
<feature type="transmembrane region" description="Helical" evidence="8">
    <location>
        <begin position="141"/>
        <end position="163"/>
    </location>
</feature>
<evidence type="ECO:0000256" key="7">
    <source>
        <dbReference type="ARBA" id="ARBA00023012"/>
    </source>
</evidence>
<dbReference type="GeneID" id="78274551"/>
<dbReference type="Proteomes" id="UP000186705">
    <property type="component" value="Unassembled WGS sequence"/>
</dbReference>
<accession>A0A1U7NQD2</accession>
<dbReference type="Pfam" id="PF00512">
    <property type="entry name" value="HisKA"/>
    <property type="match status" value="1"/>
</dbReference>
<dbReference type="GO" id="GO:0016036">
    <property type="term" value="P:cellular response to phosphate starvation"/>
    <property type="evidence" value="ECO:0007669"/>
    <property type="project" value="TreeGrafter"/>
</dbReference>
<comment type="caution">
    <text evidence="10">The sequence shown here is derived from an EMBL/GenBank/DDBJ whole genome shotgun (WGS) entry which is preliminary data.</text>
</comment>
<dbReference type="EC" id="2.7.13.3" evidence="3"/>
<dbReference type="InterPro" id="IPR003594">
    <property type="entry name" value="HATPase_dom"/>
</dbReference>
<keyword evidence="8" id="KW-1133">Transmembrane helix</keyword>
<dbReference type="OrthoDB" id="9813151at2"/>
<evidence type="ECO:0000256" key="1">
    <source>
        <dbReference type="ARBA" id="ARBA00000085"/>
    </source>
</evidence>
<evidence type="ECO:0000259" key="9">
    <source>
        <dbReference type="PROSITE" id="PS50109"/>
    </source>
</evidence>
<evidence type="ECO:0000256" key="3">
    <source>
        <dbReference type="ARBA" id="ARBA00012438"/>
    </source>
</evidence>